<dbReference type="EMBL" id="KN833688">
    <property type="protein sequence ID" value="KIK29903.1"/>
    <property type="molecule type" value="Genomic_DNA"/>
</dbReference>
<protein>
    <submittedName>
        <fullName evidence="1">Uncharacterized protein</fullName>
    </submittedName>
</protein>
<keyword evidence="2" id="KW-1185">Reference proteome</keyword>
<proteinExistence type="predicted"/>
<sequence>MNRLHHAFRYSYRSEPGALLRPPRTSYLYELCDAPSYIILPMVQISDESYALDDRPAR</sequence>
<dbReference type="Proteomes" id="UP000054018">
    <property type="component" value="Unassembled WGS sequence"/>
</dbReference>
<accession>A0A0D0ACR7</accession>
<reference evidence="1 2" key="1">
    <citation type="submission" date="2014-04" db="EMBL/GenBank/DDBJ databases">
        <authorList>
            <consortium name="DOE Joint Genome Institute"/>
            <person name="Kuo A."/>
            <person name="Kohler A."/>
            <person name="Costa M.D."/>
            <person name="Nagy L.G."/>
            <person name="Floudas D."/>
            <person name="Copeland A."/>
            <person name="Barry K.W."/>
            <person name="Cichocki N."/>
            <person name="Veneault-Fourrey C."/>
            <person name="LaButti K."/>
            <person name="Lindquist E.A."/>
            <person name="Lipzen A."/>
            <person name="Lundell T."/>
            <person name="Morin E."/>
            <person name="Murat C."/>
            <person name="Sun H."/>
            <person name="Tunlid A."/>
            <person name="Henrissat B."/>
            <person name="Grigoriev I.V."/>
            <person name="Hibbett D.S."/>
            <person name="Martin F."/>
            <person name="Nordberg H.P."/>
            <person name="Cantor M.N."/>
            <person name="Hua S.X."/>
        </authorList>
    </citation>
    <scope>NUCLEOTIDE SEQUENCE [LARGE SCALE GENOMIC DNA]</scope>
    <source>
        <strain evidence="1 2">441</strain>
    </source>
</reference>
<name>A0A0D0ACR7_9AGAM</name>
<gene>
    <name evidence="1" type="ORF">PISMIDRAFT_671886</name>
</gene>
<organism evidence="1 2">
    <name type="scientific">Pisolithus microcarpus 441</name>
    <dbReference type="NCBI Taxonomy" id="765257"/>
    <lineage>
        <taxon>Eukaryota</taxon>
        <taxon>Fungi</taxon>
        <taxon>Dikarya</taxon>
        <taxon>Basidiomycota</taxon>
        <taxon>Agaricomycotina</taxon>
        <taxon>Agaricomycetes</taxon>
        <taxon>Agaricomycetidae</taxon>
        <taxon>Boletales</taxon>
        <taxon>Sclerodermatineae</taxon>
        <taxon>Pisolithaceae</taxon>
        <taxon>Pisolithus</taxon>
    </lineage>
</organism>
<dbReference type="AlphaFoldDB" id="A0A0D0ACR7"/>
<reference evidence="2" key="2">
    <citation type="submission" date="2015-01" db="EMBL/GenBank/DDBJ databases">
        <title>Evolutionary Origins and Diversification of the Mycorrhizal Mutualists.</title>
        <authorList>
            <consortium name="DOE Joint Genome Institute"/>
            <consortium name="Mycorrhizal Genomics Consortium"/>
            <person name="Kohler A."/>
            <person name="Kuo A."/>
            <person name="Nagy L.G."/>
            <person name="Floudas D."/>
            <person name="Copeland A."/>
            <person name="Barry K.W."/>
            <person name="Cichocki N."/>
            <person name="Veneault-Fourrey C."/>
            <person name="LaButti K."/>
            <person name="Lindquist E.A."/>
            <person name="Lipzen A."/>
            <person name="Lundell T."/>
            <person name="Morin E."/>
            <person name="Murat C."/>
            <person name="Riley R."/>
            <person name="Ohm R."/>
            <person name="Sun H."/>
            <person name="Tunlid A."/>
            <person name="Henrissat B."/>
            <person name="Grigoriev I.V."/>
            <person name="Hibbett D.S."/>
            <person name="Martin F."/>
        </authorList>
    </citation>
    <scope>NUCLEOTIDE SEQUENCE [LARGE SCALE GENOMIC DNA]</scope>
    <source>
        <strain evidence="2">441</strain>
    </source>
</reference>
<dbReference type="HOGENOM" id="CLU_2979998_0_0_1"/>
<evidence type="ECO:0000313" key="1">
    <source>
        <dbReference type="EMBL" id="KIK29903.1"/>
    </source>
</evidence>
<evidence type="ECO:0000313" key="2">
    <source>
        <dbReference type="Proteomes" id="UP000054018"/>
    </source>
</evidence>